<dbReference type="InterPro" id="IPR016181">
    <property type="entry name" value="Acyl_CoA_acyltransferase"/>
</dbReference>
<dbReference type="SMART" id="SM00236">
    <property type="entry name" value="fCBD"/>
    <property type="match status" value="1"/>
</dbReference>
<evidence type="ECO:0000259" key="5">
    <source>
        <dbReference type="PROSITE" id="PS51164"/>
    </source>
</evidence>
<dbReference type="OrthoDB" id="47374at2759"/>
<dbReference type="GO" id="GO:0030248">
    <property type="term" value="F:cellulose binding"/>
    <property type="evidence" value="ECO:0007669"/>
    <property type="project" value="InterPro"/>
</dbReference>
<protein>
    <submittedName>
        <fullName evidence="7">Carbohydrate-binding module family 1 protein</fullName>
    </submittedName>
</protein>
<dbReference type="InterPro" id="IPR035971">
    <property type="entry name" value="CBD_sf"/>
</dbReference>
<dbReference type="RefSeq" id="XP_033692182.1">
    <property type="nucleotide sequence ID" value="XM_033834361.1"/>
</dbReference>
<dbReference type="Proteomes" id="UP000800094">
    <property type="component" value="Unassembled WGS sequence"/>
</dbReference>
<dbReference type="SUPFAM" id="SSF57180">
    <property type="entry name" value="Cellulose-binding domain"/>
    <property type="match status" value="1"/>
</dbReference>
<feature type="domain" description="N-acetyltransferase" evidence="6">
    <location>
        <begin position="76"/>
        <end position="238"/>
    </location>
</feature>
<dbReference type="GO" id="GO:0005576">
    <property type="term" value="C:extracellular region"/>
    <property type="evidence" value="ECO:0007669"/>
    <property type="project" value="InterPro"/>
</dbReference>
<evidence type="ECO:0000256" key="1">
    <source>
        <dbReference type="ARBA" id="ARBA00022679"/>
    </source>
</evidence>
<sequence length="376" mass="41284">MVQSSITAWLTKPTTAKRAEEPAVVQSDTVLLPARQVEAPVASPRSVSLEASAPCSEVQTSFVPRAFSLPLLPSNVLFVPLTEDLVPDFKRLNALMLPVPYPPAFYTESMTEPYHGITLMALWRPDGSTEQLRNPQQPRLIGAIRCRLLPSANLYISTLGLLAPYRSHGIATHLLHRIIAKASKEHGVKCVTAHVWEANEDGLEWYKKRGFEIIGKEEGYYRKLKPSGAMLTYTITCLGPQCTDYPPTTLHIPTTIPSIPGGNPQPTTTPKPQSSTKKTSSTSKYTPPLSTSKYTPPLTSKYTPPPTSKSTPPPETKPTKTQTEETGPSSTRCPVPLYYQCGGYYDGKSWTGCTKCVSGATCIEQNDFYYQCVADE</sequence>
<dbReference type="EMBL" id="ML987189">
    <property type="protein sequence ID" value="KAF2257178.1"/>
    <property type="molecule type" value="Genomic_DNA"/>
</dbReference>
<feature type="domain" description="CBM1" evidence="5">
    <location>
        <begin position="333"/>
        <end position="373"/>
    </location>
</feature>
<dbReference type="CDD" id="cd04301">
    <property type="entry name" value="NAT_SF"/>
    <property type="match status" value="1"/>
</dbReference>
<evidence type="ECO:0000256" key="3">
    <source>
        <dbReference type="ARBA" id="ARBA00023315"/>
    </source>
</evidence>
<keyword evidence="3" id="KW-0012">Acyltransferase</keyword>
<dbReference type="GeneID" id="54587691"/>
<dbReference type="SUPFAM" id="SSF55729">
    <property type="entry name" value="Acyl-CoA N-acyltransferases (Nat)"/>
    <property type="match status" value="1"/>
</dbReference>
<evidence type="ECO:0000256" key="2">
    <source>
        <dbReference type="ARBA" id="ARBA00022729"/>
    </source>
</evidence>
<dbReference type="InterPro" id="IPR000182">
    <property type="entry name" value="GNAT_dom"/>
</dbReference>
<dbReference type="InterPro" id="IPR000254">
    <property type="entry name" value="CBD"/>
</dbReference>
<evidence type="ECO:0000313" key="7">
    <source>
        <dbReference type="EMBL" id="KAF2257178.1"/>
    </source>
</evidence>
<keyword evidence="1" id="KW-0808">Transferase</keyword>
<organism evidence="7 8">
    <name type="scientific">Trematosphaeria pertusa</name>
    <dbReference type="NCBI Taxonomy" id="390896"/>
    <lineage>
        <taxon>Eukaryota</taxon>
        <taxon>Fungi</taxon>
        <taxon>Dikarya</taxon>
        <taxon>Ascomycota</taxon>
        <taxon>Pezizomycotina</taxon>
        <taxon>Dothideomycetes</taxon>
        <taxon>Pleosporomycetidae</taxon>
        <taxon>Pleosporales</taxon>
        <taxon>Massarineae</taxon>
        <taxon>Trematosphaeriaceae</taxon>
        <taxon>Trematosphaeria</taxon>
    </lineage>
</organism>
<dbReference type="Pfam" id="PF00583">
    <property type="entry name" value="Acetyltransf_1"/>
    <property type="match status" value="1"/>
</dbReference>
<keyword evidence="8" id="KW-1185">Reference proteome</keyword>
<feature type="compositionally biased region" description="Low complexity" evidence="4">
    <location>
        <begin position="319"/>
        <end position="328"/>
    </location>
</feature>
<dbReference type="GO" id="GO:0007064">
    <property type="term" value="P:mitotic sister chromatid cohesion"/>
    <property type="evidence" value="ECO:0007669"/>
    <property type="project" value="TreeGrafter"/>
</dbReference>
<dbReference type="PANTHER" id="PTHR42919">
    <property type="entry name" value="N-ALPHA-ACETYLTRANSFERASE"/>
    <property type="match status" value="1"/>
</dbReference>
<gene>
    <name evidence="7" type="ORF">BU26DRAFT_575696</name>
</gene>
<dbReference type="InterPro" id="IPR051556">
    <property type="entry name" value="N-term/lysine_N-AcTrnsfr"/>
</dbReference>
<dbReference type="GO" id="GO:0031415">
    <property type="term" value="C:NatA complex"/>
    <property type="evidence" value="ECO:0007669"/>
    <property type="project" value="TreeGrafter"/>
</dbReference>
<name>A0A6A6J3M9_9PLEO</name>
<reference evidence="7" key="1">
    <citation type="journal article" date="2020" name="Stud. Mycol.">
        <title>101 Dothideomycetes genomes: a test case for predicting lifestyles and emergence of pathogens.</title>
        <authorList>
            <person name="Haridas S."/>
            <person name="Albert R."/>
            <person name="Binder M."/>
            <person name="Bloem J."/>
            <person name="Labutti K."/>
            <person name="Salamov A."/>
            <person name="Andreopoulos B."/>
            <person name="Baker S."/>
            <person name="Barry K."/>
            <person name="Bills G."/>
            <person name="Bluhm B."/>
            <person name="Cannon C."/>
            <person name="Castanera R."/>
            <person name="Culley D."/>
            <person name="Daum C."/>
            <person name="Ezra D."/>
            <person name="Gonzalez J."/>
            <person name="Henrissat B."/>
            <person name="Kuo A."/>
            <person name="Liang C."/>
            <person name="Lipzen A."/>
            <person name="Lutzoni F."/>
            <person name="Magnuson J."/>
            <person name="Mondo S."/>
            <person name="Nolan M."/>
            <person name="Ohm R."/>
            <person name="Pangilinan J."/>
            <person name="Park H.-J."/>
            <person name="Ramirez L."/>
            <person name="Alfaro M."/>
            <person name="Sun H."/>
            <person name="Tritt A."/>
            <person name="Yoshinaga Y."/>
            <person name="Zwiers L.-H."/>
            <person name="Turgeon B."/>
            <person name="Goodwin S."/>
            <person name="Spatafora J."/>
            <person name="Crous P."/>
            <person name="Grigoriev I."/>
        </authorList>
    </citation>
    <scope>NUCLEOTIDE SEQUENCE</scope>
    <source>
        <strain evidence="7">CBS 122368</strain>
    </source>
</reference>
<dbReference type="AlphaFoldDB" id="A0A6A6J3M9"/>
<accession>A0A6A6J3M9</accession>
<evidence type="ECO:0000256" key="4">
    <source>
        <dbReference type="SAM" id="MobiDB-lite"/>
    </source>
</evidence>
<feature type="region of interest" description="Disordered" evidence="4">
    <location>
        <begin position="249"/>
        <end position="331"/>
    </location>
</feature>
<dbReference type="GO" id="GO:0016747">
    <property type="term" value="F:acyltransferase activity, transferring groups other than amino-acyl groups"/>
    <property type="evidence" value="ECO:0007669"/>
    <property type="project" value="InterPro"/>
</dbReference>
<feature type="compositionally biased region" description="Pro residues" evidence="4">
    <location>
        <begin position="303"/>
        <end position="316"/>
    </location>
</feature>
<evidence type="ECO:0000313" key="8">
    <source>
        <dbReference type="Proteomes" id="UP000800094"/>
    </source>
</evidence>
<keyword evidence="2" id="KW-0732">Signal</keyword>
<feature type="compositionally biased region" description="Low complexity" evidence="4">
    <location>
        <begin position="249"/>
        <end position="302"/>
    </location>
</feature>
<proteinExistence type="predicted"/>
<dbReference type="GO" id="GO:0005975">
    <property type="term" value="P:carbohydrate metabolic process"/>
    <property type="evidence" value="ECO:0007669"/>
    <property type="project" value="InterPro"/>
</dbReference>
<dbReference type="PROSITE" id="PS51186">
    <property type="entry name" value="GNAT"/>
    <property type="match status" value="1"/>
</dbReference>
<dbReference type="Pfam" id="PF00734">
    <property type="entry name" value="CBM_1"/>
    <property type="match status" value="1"/>
</dbReference>
<evidence type="ECO:0000259" key="6">
    <source>
        <dbReference type="PROSITE" id="PS51186"/>
    </source>
</evidence>
<dbReference type="PROSITE" id="PS51164">
    <property type="entry name" value="CBM1_2"/>
    <property type="match status" value="1"/>
</dbReference>
<dbReference type="PANTHER" id="PTHR42919:SF8">
    <property type="entry name" value="N-ALPHA-ACETYLTRANSFERASE 50"/>
    <property type="match status" value="1"/>
</dbReference>
<dbReference type="Gene3D" id="3.40.630.30">
    <property type="match status" value="1"/>
</dbReference>